<sequence>CHEGPRQLFDDAGRIQGN</sequence>
<dbReference type="OrthoDB" id="6751415at2759"/>
<gene>
    <name evidence="1" type="ORF">CALMAC_LOCUS1705</name>
</gene>
<reference evidence="1 2" key="1">
    <citation type="submission" date="2019-01" db="EMBL/GenBank/DDBJ databases">
        <authorList>
            <person name="Sayadi A."/>
        </authorList>
    </citation>
    <scope>NUCLEOTIDE SEQUENCE [LARGE SCALE GENOMIC DNA]</scope>
</reference>
<accession>A0A653BK15</accession>
<protein>
    <submittedName>
        <fullName evidence="1">Uncharacterized protein</fullName>
    </submittedName>
</protein>
<organism evidence="1 2">
    <name type="scientific">Callosobruchus maculatus</name>
    <name type="common">Southern cowpea weevil</name>
    <name type="synonym">Pulse bruchid</name>
    <dbReference type="NCBI Taxonomy" id="64391"/>
    <lineage>
        <taxon>Eukaryota</taxon>
        <taxon>Metazoa</taxon>
        <taxon>Ecdysozoa</taxon>
        <taxon>Arthropoda</taxon>
        <taxon>Hexapoda</taxon>
        <taxon>Insecta</taxon>
        <taxon>Pterygota</taxon>
        <taxon>Neoptera</taxon>
        <taxon>Endopterygota</taxon>
        <taxon>Coleoptera</taxon>
        <taxon>Polyphaga</taxon>
        <taxon>Cucujiformia</taxon>
        <taxon>Chrysomeloidea</taxon>
        <taxon>Chrysomelidae</taxon>
        <taxon>Bruchinae</taxon>
        <taxon>Bruchini</taxon>
        <taxon>Callosobruchus</taxon>
    </lineage>
</organism>
<evidence type="ECO:0000313" key="2">
    <source>
        <dbReference type="Proteomes" id="UP000410492"/>
    </source>
</evidence>
<keyword evidence="2" id="KW-1185">Reference proteome</keyword>
<dbReference type="Proteomes" id="UP000410492">
    <property type="component" value="Unassembled WGS sequence"/>
</dbReference>
<dbReference type="AlphaFoldDB" id="A0A653BK15"/>
<proteinExistence type="predicted"/>
<dbReference type="EMBL" id="CAACVG010001990">
    <property type="protein sequence ID" value="VEN35951.1"/>
    <property type="molecule type" value="Genomic_DNA"/>
</dbReference>
<name>A0A653BK15_CALMS</name>
<feature type="non-terminal residue" evidence="1">
    <location>
        <position position="1"/>
    </location>
</feature>
<evidence type="ECO:0000313" key="1">
    <source>
        <dbReference type="EMBL" id="VEN35951.1"/>
    </source>
</evidence>